<comment type="caution">
    <text evidence="1">The sequence shown here is derived from an EMBL/GenBank/DDBJ whole genome shotgun (WGS) entry which is preliminary data.</text>
</comment>
<reference evidence="1" key="2">
    <citation type="journal article" date="2022" name="Microbiol. Resour. Announc.">
        <title>Metagenome Sequencing to Explore Phylogenomics of Terrestrial Cyanobacteria.</title>
        <authorList>
            <person name="Ward R.D."/>
            <person name="Stajich J.E."/>
            <person name="Johansen J.R."/>
            <person name="Huntemann M."/>
            <person name="Clum A."/>
            <person name="Foster B."/>
            <person name="Foster B."/>
            <person name="Roux S."/>
            <person name="Palaniappan K."/>
            <person name="Varghese N."/>
            <person name="Mukherjee S."/>
            <person name="Reddy T.B.K."/>
            <person name="Daum C."/>
            <person name="Copeland A."/>
            <person name="Chen I.A."/>
            <person name="Ivanova N.N."/>
            <person name="Kyrpides N.C."/>
            <person name="Shapiro N."/>
            <person name="Eloe-Fadrosh E.A."/>
            <person name="Pietrasiak N."/>
        </authorList>
    </citation>
    <scope>NUCLEOTIDE SEQUENCE</scope>
    <source>
        <strain evidence="1">UHER 2000/2452</strain>
    </source>
</reference>
<proteinExistence type="predicted"/>
<gene>
    <name evidence="1" type="ORF">KME15_17335</name>
</gene>
<evidence type="ECO:0000313" key="2">
    <source>
        <dbReference type="Proteomes" id="UP000757435"/>
    </source>
</evidence>
<dbReference type="Proteomes" id="UP000757435">
    <property type="component" value="Unassembled WGS sequence"/>
</dbReference>
<organism evidence="1 2">
    <name type="scientific">Drouetiella hepatica Uher 2000/2452</name>
    <dbReference type="NCBI Taxonomy" id="904376"/>
    <lineage>
        <taxon>Bacteria</taxon>
        <taxon>Bacillati</taxon>
        <taxon>Cyanobacteriota</taxon>
        <taxon>Cyanophyceae</taxon>
        <taxon>Oculatellales</taxon>
        <taxon>Oculatellaceae</taxon>
        <taxon>Drouetiella</taxon>
    </lineage>
</organism>
<evidence type="ECO:0000313" key="1">
    <source>
        <dbReference type="EMBL" id="MBW4660439.1"/>
    </source>
</evidence>
<name>A0A951UP33_9CYAN</name>
<sequence>MSLLLDEILSKEIAERIKGKTKSPFENAYQAAITTEGVGYVQGFLVNAGKPSSPLEHAWLEMGDRIVDPTLPYLDGTAATLHYFPAQRITVKQLKARVEEAQEDYPEDDPLPIYGTTPYEYYGDVMLGGKEYAEAHEQASRFSTALIHQYRDFN</sequence>
<dbReference type="AlphaFoldDB" id="A0A951UP33"/>
<dbReference type="EMBL" id="JAHHHD010000021">
    <property type="protein sequence ID" value="MBW4660439.1"/>
    <property type="molecule type" value="Genomic_DNA"/>
</dbReference>
<accession>A0A951UP33</accession>
<protein>
    <submittedName>
        <fullName evidence="1">Uncharacterized protein</fullName>
    </submittedName>
</protein>
<reference evidence="1" key="1">
    <citation type="submission" date="2021-05" db="EMBL/GenBank/DDBJ databases">
        <authorList>
            <person name="Pietrasiak N."/>
            <person name="Ward R."/>
            <person name="Stajich J.E."/>
            <person name="Kurbessoian T."/>
        </authorList>
    </citation>
    <scope>NUCLEOTIDE SEQUENCE</scope>
    <source>
        <strain evidence="1">UHER 2000/2452</strain>
    </source>
</reference>